<feature type="region of interest" description="Disordered" evidence="3">
    <location>
        <begin position="521"/>
        <end position="572"/>
    </location>
</feature>
<feature type="region of interest" description="Disordered" evidence="3">
    <location>
        <begin position="704"/>
        <end position="746"/>
    </location>
</feature>
<gene>
    <name evidence="6" type="ORF">L9F63_008732</name>
</gene>
<evidence type="ECO:0000259" key="4">
    <source>
        <dbReference type="Pfam" id="PF18118"/>
    </source>
</evidence>
<keyword evidence="7" id="KW-1185">Reference proteome</keyword>
<feature type="compositionally biased region" description="Basic and acidic residues" evidence="3">
    <location>
        <begin position="521"/>
        <end position="542"/>
    </location>
</feature>
<evidence type="ECO:0000256" key="1">
    <source>
        <dbReference type="ARBA" id="ARBA00023015"/>
    </source>
</evidence>
<protein>
    <submittedName>
        <fullName evidence="6">Uncharacterized protein</fullName>
    </submittedName>
</protein>
<feature type="region of interest" description="Disordered" evidence="3">
    <location>
        <begin position="78"/>
        <end position="104"/>
    </location>
</feature>
<dbReference type="EMBL" id="JASPKZ010010673">
    <property type="protein sequence ID" value="KAJ9573872.1"/>
    <property type="molecule type" value="Genomic_DNA"/>
</dbReference>
<keyword evidence="2" id="KW-0804">Transcription</keyword>
<dbReference type="GO" id="GO:0031507">
    <property type="term" value="P:heterochromatin formation"/>
    <property type="evidence" value="ECO:0007669"/>
    <property type="project" value="TreeGrafter"/>
</dbReference>
<dbReference type="PANTHER" id="PTHR45747:SF4">
    <property type="entry name" value="HISTONE-LYSINE N-METHYLTRANSFERASE E(Z)"/>
    <property type="match status" value="1"/>
</dbReference>
<reference evidence="6" key="1">
    <citation type="journal article" date="2023" name="IScience">
        <title>Live-bearing cockroach genome reveals convergent evolutionary mechanisms linked to viviparity in insects and beyond.</title>
        <authorList>
            <person name="Fouks B."/>
            <person name="Harrison M.C."/>
            <person name="Mikhailova A.A."/>
            <person name="Marchal E."/>
            <person name="English S."/>
            <person name="Carruthers M."/>
            <person name="Jennings E.C."/>
            <person name="Chiamaka E.L."/>
            <person name="Frigard R.A."/>
            <person name="Pippel M."/>
            <person name="Attardo G.M."/>
            <person name="Benoit J.B."/>
            <person name="Bornberg-Bauer E."/>
            <person name="Tobe S.S."/>
        </authorList>
    </citation>
    <scope>NUCLEOTIDE SEQUENCE</scope>
    <source>
        <strain evidence="6">Stay&amp;Tobe</strain>
    </source>
</reference>
<dbReference type="Pfam" id="PF21358">
    <property type="entry name" value="Ezh2_MCSS"/>
    <property type="match status" value="1"/>
</dbReference>
<dbReference type="GO" id="GO:0003682">
    <property type="term" value="F:chromatin binding"/>
    <property type="evidence" value="ECO:0007669"/>
    <property type="project" value="TreeGrafter"/>
</dbReference>
<dbReference type="GO" id="GO:0035098">
    <property type="term" value="C:ESC/E(Z) complex"/>
    <property type="evidence" value="ECO:0007669"/>
    <property type="project" value="TreeGrafter"/>
</dbReference>
<keyword evidence="1" id="KW-0805">Transcription regulation</keyword>
<dbReference type="Proteomes" id="UP001233999">
    <property type="component" value="Unassembled WGS sequence"/>
</dbReference>
<dbReference type="Pfam" id="PF09741">
    <property type="entry name" value="DUF2045"/>
    <property type="match status" value="1"/>
</dbReference>
<dbReference type="Pfam" id="PF18118">
    <property type="entry name" value="PRC2_HTH_1"/>
    <property type="match status" value="1"/>
</dbReference>
<name>A0AAD7Z572_DIPPU</name>
<feature type="domain" description="Polycomb repressive complex 2 subunit EZH1/EZH2 tri-helical" evidence="4">
    <location>
        <begin position="494"/>
        <end position="606"/>
    </location>
</feature>
<organism evidence="6 7">
    <name type="scientific">Diploptera punctata</name>
    <name type="common">Pacific beetle cockroach</name>
    <dbReference type="NCBI Taxonomy" id="6984"/>
    <lineage>
        <taxon>Eukaryota</taxon>
        <taxon>Metazoa</taxon>
        <taxon>Ecdysozoa</taxon>
        <taxon>Arthropoda</taxon>
        <taxon>Hexapoda</taxon>
        <taxon>Insecta</taxon>
        <taxon>Pterygota</taxon>
        <taxon>Neoptera</taxon>
        <taxon>Polyneoptera</taxon>
        <taxon>Dictyoptera</taxon>
        <taxon>Blattodea</taxon>
        <taxon>Blaberoidea</taxon>
        <taxon>Blaberidae</taxon>
        <taxon>Diplopterinae</taxon>
        <taxon>Diploptera</taxon>
    </lineage>
</organism>
<accession>A0AAD7Z572</accession>
<feature type="non-terminal residue" evidence="6">
    <location>
        <position position="1"/>
    </location>
</feature>
<evidence type="ECO:0000256" key="3">
    <source>
        <dbReference type="SAM" id="MobiDB-lite"/>
    </source>
</evidence>
<reference evidence="6" key="2">
    <citation type="submission" date="2023-05" db="EMBL/GenBank/DDBJ databases">
        <authorList>
            <person name="Fouks B."/>
        </authorList>
    </citation>
    <scope>NUCLEOTIDE SEQUENCE</scope>
    <source>
        <strain evidence="6">Stay&amp;Tobe</strain>
        <tissue evidence="6">Testes</tissue>
    </source>
</reference>
<feature type="compositionally biased region" description="Basic and acidic residues" evidence="3">
    <location>
        <begin position="737"/>
        <end position="746"/>
    </location>
</feature>
<proteinExistence type="predicted"/>
<dbReference type="InterPro" id="IPR045318">
    <property type="entry name" value="EZH1/2-like"/>
</dbReference>
<dbReference type="InterPro" id="IPR048358">
    <property type="entry name" value="EZH1/2_MCSS"/>
</dbReference>
<evidence type="ECO:0000313" key="6">
    <source>
        <dbReference type="EMBL" id="KAJ9573872.1"/>
    </source>
</evidence>
<dbReference type="InterPro" id="IPR041343">
    <property type="entry name" value="PRC2_HTH_1"/>
</dbReference>
<evidence type="ECO:0000313" key="7">
    <source>
        <dbReference type="Proteomes" id="UP001233999"/>
    </source>
</evidence>
<dbReference type="PANTHER" id="PTHR45747">
    <property type="entry name" value="HISTONE-LYSINE N-METHYLTRANSFERASE E(Z)"/>
    <property type="match status" value="1"/>
</dbReference>
<evidence type="ECO:0000256" key="2">
    <source>
        <dbReference type="ARBA" id="ARBA00023163"/>
    </source>
</evidence>
<dbReference type="GO" id="GO:0046976">
    <property type="term" value="F:histone H3K27 methyltransferase activity"/>
    <property type="evidence" value="ECO:0007669"/>
    <property type="project" value="TreeGrafter"/>
</dbReference>
<dbReference type="AlphaFoldDB" id="A0AAD7Z572"/>
<evidence type="ECO:0000259" key="5">
    <source>
        <dbReference type="Pfam" id="PF21358"/>
    </source>
</evidence>
<sequence length="825" mass="93105">VFCDILVRDGEMVCVELVASDRDGAIQGVIFLGSIRYDALKKVYDARSSLSSKMAQRMTFGLFSGATTQRVEFVRMKGPQGKGHAEMAVTKPKGSGAETPTSEPGLCATDMWDSDWDEDPEDFYVYRHQRRLSDPSANLNNFVRGGWKTKPYETTGAKSRSENEGLDSMANGLTEIEAGDVRDDGSTEDGDNRIVDGRRISSMLKEMTDGDRRYDNDAQNDEPAIASWSLPKKWKDSMNNRTKAWGKCMTPPYRMTPDGTLVNYWCDLPQKSVTGSHELDDGAYNPLWTMRGFTQTFHFWKETRRAQSVPLNAFLTYITLPWFPFRGLVLKHMHIGVYSIIMSKVKVSAEWKKRVKSEYMRLRQVKRYKRADEVKVAWNYNRKQMTDILVAEQKRWTDGKAIWVMQESPLHAACMKKAEVVSSDGDVQNSPVKIINAVTPIPTMYTWAPIHRHFISQVEDETVLHNIPYMGDEILDQDGTFIEELIKNYDGKVHGDREAGFIDDAIFVELVNALVQYQNKDEEANQEKGGDRETKDKDKDKSMSGSISSSRGGVTTKSGSAGNNSSAAANSSKPFPHMVIFQAISAMFPDKGRPEELREKYIELTERLDPNALPPECTPNIDGPTAESVPREQTMHSFHTLFCRRCFKYDCFLHRLQAYHPGPNLHKRKGPDLKPFSDPCGPDCYMHLEGMKEKLAAIAEKTKEENDANLESQRPRKVRKQASVDSGNEASSEDSNDSNKYDKEFKRNSRKDCGIANVKGVVQESNGGQEPMSTTTSFSLMGTMGADDNYEWTGADQSLFRALHKVFLSNYCAISQIMLTKTCQQ</sequence>
<comment type="caution">
    <text evidence="6">The sequence shown here is derived from an EMBL/GenBank/DDBJ whole genome shotgun (WGS) entry which is preliminary data.</text>
</comment>
<feature type="non-terminal residue" evidence="6">
    <location>
        <position position="825"/>
    </location>
</feature>
<feature type="domain" description="EZH1/2 MCSS" evidence="5">
    <location>
        <begin position="614"/>
        <end position="669"/>
    </location>
</feature>
<feature type="compositionally biased region" description="Low complexity" evidence="3">
    <location>
        <begin position="543"/>
        <end position="572"/>
    </location>
</feature>
<dbReference type="InterPro" id="IPR019141">
    <property type="entry name" value="DUF2045"/>
</dbReference>